<dbReference type="KEGG" id="sbd:ATN00_00545"/>
<proteinExistence type="predicted"/>
<organism evidence="1 2">
    <name type="scientific">Sphingobium baderi</name>
    <dbReference type="NCBI Taxonomy" id="1332080"/>
    <lineage>
        <taxon>Bacteria</taxon>
        <taxon>Pseudomonadati</taxon>
        <taxon>Pseudomonadota</taxon>
        <taxon>Alphaproteobacteria</taxon>
        <taxon>Sphingomonadales</taxon>
        <taxon>Sphingomonadaceae</taxon>
        <taxon>Sphingobium</taxon>
    </lineage>
</organism>
<evidence type="ECO:0000313" key="2">
    <source>
        <dbReference type="Proteomes" id="UP000056968"/>
    </source>
</evidence>
<accession>A0A0S3EUE2</accession>
<dbReference type="EMBL" id="CP013264">
    <property type="protein sequence ID" value="ALR19027.1"/>
    <property type="molecule type" value="Genomic_DNA"/>
</dbReference>
<dbReference type="Proteomes" id="UP000056968">
    <property type="component" value="Chromosome"/>
</dbReference>
<dbReference type="AlphaFoldDB" id="A0A0S3EUE2"/>
<protein>
    <submittedName>
        <fullName evidence="1">Uncharacterized protein</fullName>
    </submittedName>
</protein>
<gene>
    <name evidence="1" type="ORF">ATN00_00545</name>
</gene>
<evidence type="ECO:0000313" key="1">
    <source>
        <dbReference type="EMBL" id="ALR19027.1"/>
    </source>
</evidence>
<keyword evidence="2" id="KW-1185">Reference proteome</keyword>
<reference evidence="1 2" key="1">
    <citation type="submission" date="2015-11" db="EMBL/GenBank/DDBJ databases">
        <title>A Two-component Flavoprotein Monooxygenase System MeaXY Responsible for para-Hydroxylation of 2-Methyl-6-ethylaniline and 2,6-Diethylaniline in Sphingobium baderi DE-13.</title>
        <authorList>
            <person name="Cheng M."/>
            <person name="Meng Q."/>
            <person name="Yang Y."/>
            <person name="Chu C."/>
            <person name="Yan X."/>
            <person name="He J."/>
            <person name="Li S."/>
        </authorList>
    </citation>
    <scope>NUCLEOTIDE SEQUENCE [LARGE SCALE GENOMIC DNA]</scope>
    <source>
        <strain evidence="1 2">DE-13</strain>
    </source>
</reference>
<name>A0A0S3EUE2_9SPHN</name>
<sequence>MPAVARILSRYDRERLEGFVAIAIDLMDLMDGDPDLEDDDPAGGNVEDERQMAEGEDYYRLPPRYGIDQTKGPINEIEAYRQHRRDMGCLG</sequence>